<dbReference type="EMBL" id="QTSX02005890">
    <property type="protein sequence ID" value="KAJ9056674.1"/>
    <property type="molecule type" value="Genomic_DNA"/>
</dbReference>
<accession>A0ACC2S2Y8</accession>
<gene>
    <name evidence="1" type="ORF">DSO57_1030523</name>
</gene>
<keyword evidence="2" id="KW-1185">Reference proteome</keyword>
<name>A0ACC2S2Y8_9FUNG</name>
<organism evidence="1 2">
    <name type="scientific">Entomophthora muscae</name>
    <dbReference type="NCBI Taxonomy" id="34485"/>
    <lineage>
        <taxon>Eukaryota</taxon>
        <taxon>Fungi</taxon>
        <taxon>Fungi incertae sedis</taxon>
        <taxon>Zoopagomycota</taxon>
        <taxon>Entomophthoromycotina</taxon>
        <taxon>Entomophthoromycetes</taxon>
        <taxon>Entomophthorales</taxon>
        <taxon>Entomophthoraceae</taxon>
        <taxon>Entomophthora</taxon>
    </lineage>
</organism>
<dbReference type="Proteomes" id="UP001165960">
    <property type="component" value="Unassembled WGS sequence"/>
</dbReference>
<comment type="caution">
    <text evidence="1">The sequence shown here is derived from an EMBL/GenBank/DDBJ whole genome shotgun (WGS) entry which is preliminary data.</text>
</comment>
<evidence type="ECO:0000313" key="2">
    <source>
        <dbReference type="Proteomes" id="UP001165960"/>
    </source>
</evidence>
<protein>
    <submittedName>
        <fullName evidence="1">Uncharacterized protein</fullName>
    </submittedName>
</protein>
<reference evidence="1" key="1">
    <citation type="submission" date="2022-04" db="EMBL/GenBank/DDBJ databases">
        <title>Genome of the entomopathogenic fungus Entomophthora muscae.</title>
        <authorList>
            <person name="Elya C."/>
            <person name="Lovett B.R."/>
            <person name="Lee E."/>
            <person name="Macias A.M."/>
            <person name="Hajek A.E."/>
            <person name="De Bivort B.L."/>
            <person name="Kasson M.T."/>
            <person name="De Fine Licht H.H."/>
            <person name="Stajich J.E."/>
        </authorList>
    </citation>
    <scope>NUCLEOTIDE SEQUENCE</scope>
    <source>
        <strain evidence="1">Berkeley</strain>
    </source>
</reference>
<sequence>MDESRPLLEGAQRTSLPWLQVAILLVVRLADPLSFTVLFPFVYFMVRDFQVAKNESHIGFYVGIIASSFAAAQMLSGN</sequence>
<proteinExistence type="predicted"/>
<evidence type="ECO:0000313" key="1">
    <source>
        <dbReference type="EMBL" id="KAJ9056674.1"/>
    </source>
</evidence>